<reference evidence="2 3" key="2">
    <citation type="submission" date="2013-04" db="EMBL/GenBank/DDBJ databases">
        <title>The Genome Sequence of Bilophila wadsworthia 3_1_6.</title>
        <authorList>
            <consortium name="The Broad Institute Genomics Platform"/>
            <person name="Earl A."/>
            <person name="Ward D."/>
            <person name="Feldgarden M."/>
            <person name="Gevers D."/>
            <person name="Sibley C."/>
            <person name="Strauss J."/>
            <person name="Allen-Vercoe E."/>
            <person name="Walker B."/>
            <person name="Young S."/>
            <person name="Zeng Q."/>
            <person name="Gargeya S."/>
            <person name="Fitzgerald M."/>
            <person name="Haas B."/>
            <person name="Abouelleil A."/>
            <person name="Allen A.W."/>
            <person name="Alvarado L."/>
            <person name="Arachchi H.M."/>
            <person name="Berlin A.M."/>
            <person name="Chapman S.B."/>
            <person name="Gainer-Dewar J."/>
            <person name="Goldberg J."/>
            <person name="Griggs A."/>
            <person name="Gujja S."/>
            <person name="Hansen M."/>
            <person name="Howarth C."/>
            <person name="Imamovic A."/>
            <person name="Ireland A."/>
            <person name="Larimer J."/>
            <person name="McCowan C."/>
            <person name="Murphy C."/>
            <person name="Pearson M."/>
            <person name="Poon T.W."/>
            <person name="Priest M."/>
            <person name="Roberts A."/>
            <person name="Saif S."/>
            <person name="Shea T."/>
            <person name="Sisk P."/>
            <person name="Sykes S."/>
            <person name="Wortman J."/>
            <person name="Nusbaum C."/>
            <person name="Birren B."/>
        </authorList>
    </citation>
    <scope>NUCLEOTIDE SEQUENCE [LARGE SCALE GENOMIC DNA]</scope>
    <source>
        <strain evidence="2 3">3_1_6</strain>
    </source>
</reference>
<keyword evidence="3" id="KW-1185">Reference proteome</keyword>
<dbReference type="InterPro" id="IPR004914">
    <property type="entry name" value="Antirestrict"/>
</dbReference>
<dbReference type="InterPro" id="IPR042297">
    <property type="entry name" value="Antirestriction_sf"/>
</dbReference>
<dbReference type="Gene3D" id="3.30.70.3580">
    <property type="entry name" value="Antirestriction protein"/>
    <property type="match status" value="1"/>
</dbReference>
<dbReference type="Pfam" id="PF03230">
    <property type="entry name" value="Antirestrict"/>
    <property type="match status" value="1"/>
</dbReference>
<protein>
    <submittedName>
        <fullName evidence="2">Uncharacterized protein</fullName>
    </submittedName>
</protein>
<dbReference type="EMBL" id="ADCP02000001">
    <property type="protein sequence ID" value="EPC05947.1"/>
    <property type="molecule type" value="Genomic_DNA"/>
</dbReference>
<dbReference type="RefSeq" id="WP_016360791.1">
    <property type="nucleotide sequence ID" value="NZ_KE150238.1"/>
</dbReference>
<evidence type="ECO:0000256" key="1">
    <source>
        <dbReference type="ARBA" id="ARBA00008618"/>
    </source>
</evidence>
<sequence>MWLEGVATLFVLTRFAGHCPAFAESYRQIYEYIGSHPEAQKIYAAVETKSPLHYT</sequence>
<evidence type="ECO:0000313" key="3">
    <source>
        <dbReference type="Proteomes" id="UP000006034"/>
    </source>
</evidence>
<accession>S2LBS5</accession>
<dbReference type="HOGENOM" id="CLU_3022860_0_0_7"/>
<organism evidence="2 3">
    <name type="scientific">Bilophila wadsworthia (strain 3_1_6)</name>
    <dbReference type="NCBI Taxonomy" id="563192"/>
    <lineage>
        <taxon>Bacteria</taxon>
        <taxon>Pseudomonadati</taxon>
        <taxon>Thermodesulfobacteriota</taxon>
        <taxon>Desulfovibrionia</taxon>
        <taxon>Desulfovibrionales</taxon>
        <taxon>Desulfovibrionaceae</taxon>
        <taxon>Bilophila</taxon>
    </lineage>
</organism>
<evidence type="ECO:0000313" key="2">
    <source>
        <dbReference type="EMBL" id="EPC05947.1"/>
    </source>
</evidence>
<dbReference type="GeneID" id="78087948"/>
<dbReference type="AlphaFoldDB" id="S2LBS5"/>
<comment type="similarity">
    <text evidence="1">Belongs to the antirestriction protein family.</text>
</comment>
<gene>
    <name evidence="2" type="ORF">HMPREF0179_05229</name>
</gene>
<proteinExistence type="inferred from homology"/>
<name>S2LBS5_BILW3</name>
<reference evidence="2 3" key="1">
    <citation type="submission" date="2010-10" db="EMBL/GenBank/DDBJ databases">
        <authorList>
            <consortium name="The Broad Institute Genome Sequencing Platform"/>
            <person name="Ward D."/>
            <person name="Earl A."/>
            <person name="Feldgarden M."/>
            <person name="Young S.K."/>
            <person name="Gargeya S."/>
            <person name="Zeng Q."/>
            <person name="Alvarado L."/>
            <person name="Berlin A."/>
            <person name="Bochicchio J."/>
            <person name="Chapman S.B."/>
            <person name="Chen Z."/>
            <person name="Freedman E."/>
            <person name="Gellesch M."/>
            <person name="Goldberg J."/>
            <person name="Griggs A."/>
            <person name="Gujja S."/>
            <person name="Heilman E."/>
            <person name="Heiman D."/>
            <person name="Howarth C."/>
            <person name="Mehta T."/>
            <person name="Neiman D."/>
            <person name="Pearson M."/>
            <person name="Roberts A."/>
            <person name="Saif S."/>
            <person name="Shea T."/>
            <person name="Shenoy N."/>
            <person name="Sisk P."/>
            <person name="Stolte C."/>
            <person name="Sykes S."/>
            <person name="White J."/>
            <person name="Yandava C."/>
            <person name="Allen-Vercoe E."/>
            <person name="Sibley C."/>
            <person name="Ambrose C.E."/>
            <person name="Strauss J."/>
            <person name="Daigneault M."/>
            <person name="Haas B."/>
            <person name="Nusbaum C."/>
            <person name="Birren B."/>
        </authorList>
    </citation>
    <scope>NUCLEOTIDE SEQUENCE [LARGE SCALE GENOMIC DNA]</scope>
    <source>
        <strain evidence="2 3">3_1_6</strain>
    </source>
</reference>
<comment type="caution">
    <text evidence="2">The sequence shown here is derived from an EMBL/GenBank/DDBJ whole genome shotgun (WGS) entry which is preliminary data.</text>
</comment>
<dbReference type="Proteomes" id="UP000006034">
    <property type="component" value="Unassembled WGS sequence"/>
</dbReference>